<dbReference type="InterPro" id="IPR000825">
    <property type="entry name" value="SUF_FeS_clus_asmbl_SufBD_core"/>
</dbReference>
<dbReference type="SUPFAM" id="SSF101960">
    <property type="entry name" value="Stabilizer of iron transporter SufD"/>
    <property type="match status" value="1"/>
</dbReference>
<evidence type="ECO:0000313" key="5">
    <source>
        <dbReference type="Proteomes" id="UP001472866"/>
    </source>
</evidence>
<dbReference type="GO" id="GO:0016226">
    <property type="term" value="P:iron-sulfur cluster assembly"/>
    <property type="evidence" value="ECO:0007669"/>
    <property type="project" value="InterPro"/>
</dbReference>
<feature type="domain" description="SUF system FeS cluster assembly SufBD core" evidence="1">
    <location>
        <begin position="235"/>
        <end position="495"/>
    </location>
</feature>
<organism evidence="3">
    <name type="scientific">Chloropicon roscoffensis</name>
    <dbReference type="NCBI Taxonomy" id="1461544"/>
    <lineage>
        <taxon>Eukaryota</taxon>
        <taxon>Viridiplantae</taxon>
        <taxon>Chlorophyta</taxon>
        <taxon>Chloropicophyceae</taxon>
        <taxon>Chloropicales</taxon>
        <taxon>Chloropicaceae</taxon>
        <taxon>Chloropicon</taxon>
    </lineage>
</organism>
<accession>A0A7S3C6K8</accession>
<dbReference type="AlphaFoldDB" id="A0A7S3C6K8"/>
<dbReference type="EMBL" id="HBHZ01000868">
    <property type="protein sequence ID" value="CAE0187619.1"/>
    <property type="molecule type" value="Transcribed_RNA"/>
</dbReference>
<evidence type="ECO:0000313" key="4">
    <source>
        <dbReference type="EMBL" id="WZN58988.1"/>
    </source>
</evidence>
<dbReference type="InterPro" id="IPR037284">
    <property type="entry name" value="SUF_FeS_clus_asmbl_SufBD_sf"/>
</dbReference>
<gene>
    <name evidence="2" type="ORF">CROS1456_LOCUS684</name>
    <name evidence="3" type="ORF">CROS1456_LOCUS685</name>
    <name evidence="4" type="ORF">HKI87_01g05130</name>
</gene>
<dbReference type="EMBL" id="CP151501">
    <property type="protein sequence ID" value="WZN58988.1"/>
    <property type="molecule type" value="Genomic_DNA"/>
</dbReference>
<evidence type="ECO:0000313" key="3">
    <source>
        <dbReference type="EMBL" id="CAE0187619.1"/>
    </source>
</evidence>
<sequence length="534" mass="57147">MKSVVARHPGAPARIVSLRSFTPADGARHGVACKASEWLRQSSRNLKLREDALVDAPEAPWANLRKKNKNEEWRFSATTLGRILGEKPEALGVGEWTSATETSDLASYVAELAEVPVIDPRFTYSQVLVKDGILVSSPPEGAEGLTVTTAASGTGADDVQEALRFLDEHDTERRGAPQGQGEDFFDHLGDALAKEAGSPHLVLRVGGPDDGKTHVLHLFQVVPRRTVGSTTCWSPRVSVLVEGGRRLVLVEELIYEDSAGPDLGSGEPLGARIVLPKTRVYLREGSSLKHTLVHNGSEPKDVSVRTVQVTQDAGSSYDLLESRVAFGEGNPSAGGSPSDASLSRVEVDLWQAGEGTRTSLNSLSLITTSAAGPGAPSHAGITHELRTKARLSHHGGKISQVAKMVASGGSSHCIFDGKVDVERYAQETDAAQIARGLLLTKRATINARPNLRIQADNVVASHGCTIADLEEEQLFYLASRGVDERTARGVLISSFIREITQLFTDDGGGRGVPFQKLSSRVEASVQRALELCDL</sequence>
<protein>
    <submittedName>
        <fullName evidence="4">Iron-sulfur cluster assembly protein</fullName>
    </submittedName>
</protein>
<keyword evidence="5" id="KW-1185">Reference proteome</keyword>
<reference evidence="3" key="1">
    <citation type="submission" date="2021-01" db="EMBL/GenBank/DDBJ databases">
        <authorList>
            <person name="Corre E."/>
            <person name="Pelletier E."/>
            <person name="Niang G."/>
            <person name="Scheremetjew M."/>
            <person name="Finn R."/>
            <person name="Kale V."/>
            <person name="Holt S."/>
            <person name="Cochrane G."/>
            <person name="Meng A."/>
            <person name="Brown T."/>
            <person name="Cohen L."/>
        </authorList>
    </citation>
    <scope>NUCLEOTIDE SEQUENCE</scope>
    <source>
        <strain evidence="3">RCC1871</strain>
    </source>
</reference>
<name>A0A7S3C6K8_9CHLO</name>
<dbReference type="PANTHER" id="PTHR43575">
    <property type="entry name" value="PROTEIN ABCI7, CHLOROPLASTIC"/>
    <property type="match status" value="1"/>
</dbReference>
<dbReference type="EMBL" id="HBHZ01000867">
    <property type="protein sequence ID" value="CAE0187618.1"/>
    <property type="molecule type" value="Transcribed_RNA"/>
</dbReference>
<dbReference type="PANTHER" id="PTHR43575:SF1">
    <property type="entry name" value="PROTEIN ABCI7, CHLOROPLASTIC"/>
    <property type="match status" value="1"/>
</dbReference>
<dbReference type="Proteomes" id="UP001472866">
    <property type="component" value="Chromosome 01"/>
</dbReference>
<reference evidence="4 5" key="2">
    <citation type="submission" date="2024-03" db="EMBL/GenBank/DDBJ databases">
        <title>Complete genome sequence of the green alga Chloropicon roscoffensis RCC1871.</title>
        <authorList>
            <person name="Lemieux C."/>
            <person name="Pombert J.-F."/>
            <person name="Otis C."/>
            <person name="Turmel M."/>
        </authorList>
    </citation>
    <scope>NUCLEOTIDE SEQUENCE [LARGE SCALE GENOMIC DNA]</scope>
    <source>
        <strain evidence="4 5">RCC1871</strain>
    </source>
</reference>
<proteinExistence type="predicted"/>
<evidence type="ECO:0000313" key="2">
    <source>
        <dbReference type="EMBL" id="CAE0187618.1"/>
    </source>
</evidence>
<dbReference type="Pfam" id="PF01458">
    <property type="entry name" value="SUFBD_core"/>
    <property type="match status" value="1"/>
</dbReference>
<dbReference type="InterPro" id="IPR055346">
    <property type="entry name" value="Fe-S_cluster_assembly_SufBD"/>
</dbReference>
<evidence type="ECO:0000259" key="1">
    <source>
        <dbReference type="Pfam" id="PF01458"/>
    </source>
</evidence>